<dbReference type="InterPro" id="IPR002172">
    <property type="entry name" value="LDrepeatLR_classA_rpt"/>
</dbReference>
<reference evidence="2" key="2">
    <citation type="submission" date="2025-08" db="UniProtKB">
        <authorList>
            <consortium name="Ensembl"/>
        </authorList>
    </citation>
    <scope>IDENTIFICATION</scope>
</reference>
<dbReference type="Ensembl" id="ENSCMUT00000015449.2">
    <property type="protein sequence ID" value="ENSCMUP00000014387.2"/>
    <property type="gene ID" value="ENSCMUG00000008989.2"/>
</dbReference>
<feature type="disulfide bond" evidence="1">
    <location>
        <begin position="65"/>
        <end position="80"/>
    </location>
</feature>
<keyword evidence="1" id="KW-1015">Disulfide bond</keyword>
<comment type="caution">
    <text evidence="1">Lacks conserved residue(s) required for the propagation of feature annotation.</text>
</comment>
<dbReference type="PROSITE" id="PS50068">
    <property type="entry name" value="LDLRA_2"/>
    <property type="match status" value="1"/>
</dbReference>
<evidence type="ECO:0000313" key="3">
    <source>
        <dbReference type="Proteomes" id="UP000694553"/>
    </source>
</evidence>
<dbReference type="SUPFAM" id="SSF57424">
    <property type="entry name" value="LDL receptor-like module"/>
    <property type="match status" value="1"/>
</dbReference>
<dbReference type="InterPro" id="IPR036055">
    <property type="entry name" value="LDL_receptor-like_sf"/>
</dbReference>
<dbReference type="Gene3D" id="4.10.400.10">
    <property type="entry name" value="Low-density Lipoprotein Receptor"/>
    <property type="match status" value="1"/>
</dbReference>
<dbReference type="OMA" id="QGYTWIL"/>
<name>A0A8C3E095_CORMO</name>
<organism evidence="2 3">
    <name type="scientific">Corvus moneduloides</name>
    <name type="common">New Caledonian crow</name>
    <dbReference type="NCBI Taxonomy" id="1196302"/>
    <lineage>
        <taxon>Eukaryota</taxon>
        <taxon>Metazoa</taxon>
        <taxon>Chordata</taxon>
        <taxon>Craniata</taxon>
        <taxon>Vertebrata</taxon>
        <taxon>Euteleostomi</taxon>
        <taxon>Archelosauria</taxon>
        <taxon>Archosauria</taxon>
        <taxon>Dinosauria</taxon>
        <taxon>Saurischia</taxon>
        <taxon>Theropoda</taxon>
        <taxon>Coelurosauria</taxon>
        <taxon>Aves</taxon>
        <taxon>Neognathae</taxon>
        <taxon>Neoaves</taxon>
        <taxon>Telluraves</taxon>
        <taxon>Australaves</taxon>
        <taxon>Passeriformes</taxon>
        <taxon>Corvoidea</taxon>
        <taxon>Corvidae</taxon>
        <taxon>Corvus</taxon>
    </lineage>
</organism>
<accession>A0A8C3E095</accession>
<dbReference type="SMART" id="SM00192">
    <property type="entry name" value="LDLa"/>
    <property type="match status" value="1"/>
</dbReference>
<keyword evidence="3" id="KW-1185">Reference proteome</keyword>
<accession>A0A8U7NBJ2</accession>
<evidence type="ECO:0000313" key="2">
    <source>
        <dbReference type="Ensembl" id="ENSCMUP00000014387.2"/>
    </source>
</evidence>
<sequence length="225" mass="24420">MAGPRLLPPGLPVLLLLLLLLPVPVLPVPVLPLPLPPGNAAPSPCRPDEFRCAPDAPCFHRDWRCDGHPDCDDGGDEWGCGTATALEASWTCYSFLTEASATPEPEVSVPSRSQGYTWILIAAGLLSILVAAGSVAVWRLSKVKHRSDIFSLEKAAREQLMPDQSKRLLALKVKYFASHVLHVPEGEIPSCPVFLASRAFPFGVRFSQCWGLTLAKCQAPTKNYL</sequence>
<dbReference type="Pfam" id="PF00057">
    <property type="entry name" value="Ldl_recept_a"/>
    <property type="match status" value="1"/>
</dbReference>
<proteinExistence type="predicted"/>
<dbReference type="Proteomes" id="UP000694553">
    <property type="component" value="Unassembled WGS sequence"/>
</dbReference>
<evidence type="ECO:0000256" key="1">
    <source>
        <dbReference type="PROSITE-ProRule" id="PRU00124"/>
    </source>
</evidence>
<reference evidence="3" key="1">
    <citation type="submission" date="2019-10" db="EMBL/GenBank/DDBJ databases">
        <title>Corvus moneduloides (New Caledonian crow) genome, bCorMon1, primary haplotype.</title>
        <authorList>
            <person name="Rutz C."/>
            <person name="Fungtammasan C."/>
            <person name="Mountcastle J."/>
            <person name="Formenti G."/>
            <person name="Chow W."/>
            <person name="Howe K."/>
            <person name="Steele M.P."/>
            <person name="Fernandes J."/>
            <person name="Gilbert M.T.P."/>
            <person name="Fedrigo O."/>
            <person name="Jarvis E.D."/>
            <person name="Gemmell N."/>
        </authorList>
    </citation>
    <scope>NUCLEOTIDE SEQUENCE [LARGE SCALE GENOMIC DNA]</scope>
</reference>
<dbReference type="CDD" id="cd00112">
    <property type="entry name" value="LDLa"/>
    <property type="match status" value="1"/>
</dbReference>
<reference evidence="2" key="3">
    <citation type="submission" date="2025-09" db="UniProtKB">
        <authorList>
            <consortium name="Ensembl"/>
        </authorList>
    </citation>
    <scope>IDENTIFICATION</scope>
</reference>
<dbReference type="AlphaFoldDB" id="A0A8C3E095"/>
<protein>
    <submittedName>
        <fullName evidence="2">CD320 molecule</fullName>
    </submittedName>
</protein>
<gene>
    <name evidence="2" type="primary">CD320</name>
</gene>